<dbReference type="PROSITE" id="PS50110">
    <property type="entry name" value="RESPONSE_REGULATORY"/>
    <property type="match status" value="1"/>
</dbReference>
<dbReference type="STRING" id="1461694.ATO9_18125"/>
<comment type="caution">
    <text evidence="4">The sequence shown here is derived from an EMBL/GenBank/DDBJ whole genome shotgun (WGS) entry which is preliminary data.</text>
</comment>
<feature type="modified residue" description="4-aspartylphosphate" evidence="2">
    <location>
        <position position="52"/>
    </location>
</feature>
<dbReference type="Pfam" id="PF00072">
    <property type="entry name" value="Response_reg"/>
    <property type="match status" value="1"/>
</dbReference>
<evidence type="ECO:0000313" key="4">
    <source>
        <dbReference type="EMBL" id="KGM47538.1"/>
    </source>
</evidence>
<keyword evidence="1" id="KW-0238">DNA-binding</keyword>
<feature type="domain" description="Response regulatory" evidence="3">
    <location>
        <begin position="3"/>
        <end position="119"/>
    </location>
</feature>
<evidence type="ECO:0000313" key="5">
    <source>
        <dbReference type="Proteomes" id="UP000030004"/>
    </source>
</evidence>
<dbReference type="InterPro" id="IPR039420">
    <property type="entry name" value="WalR-like"/>
</dbReference>
<dbReference type="PANTHER" id="PTHR48111">
    <property type="entry name" value="REGULATOR OF RPOS"/>
    <property type="match status" value="1"/>
</dbReference>
<keyword evidence="2" id="KW-0597">Phosphoprotein</keyword>
<keyword evidence="5" id="KW-1185">Reference proteome</keyword>
<dbReference type="GO" id="GO:0000976">
    <property type="term" value="F:transcription cis-regulatory region binding"/>
    <property type="evidence" value="ECO:0007669"/>
    <property type="project" value="TreeGrafter"/>
</dbReference>
<dbReference type="Proteomes" id="UP000030004">
    <property type="component" value="Unassembled WGS sequence"/>
</dbReference>
<dbReference type="EMBL" id="AQQX01000010">
    <property type="protein sequence ID" value="KGM47538.1"/>
    <property type="molecule type" value="Genomic_DNA"/>
</dbReference>
<reference evidence="4 5" key="1">
    <citation type="journal article" date="2015" name="Antonie Van Leeuwenhoek">
        <title>Pseudooceanicola atlanticus gen. nov. sp. nov., isolated from surface seawater of the Atlantic Ocean and reclassification of Oceanicola batsensis, Oceanicola marinus, Oceanicola nitratireducens, Oceanicola nanhaiensis, Oceanicola antarcticus and Oceanicola flagellatus, as Pseudooceanicola batsensis comb. nov., Pseudooceanicola marinus comb. nov., Pseudooceanicola nitratireducens comb. nov., Pseudooceanicola nanhaiensis comb. nov., Pseudooceanicola antarcticus comb. nov., and Pseudooceanicola flagellatus comb. nov.</title>
        <authorList>
            <person name="Lai Q."/>
            <person name="Li G."/>
            <person name="Liu X."/>
            <person name="Du Y."/>
            <person name="Sun F."/>
            <person name="Shao Z."/>
        </authorList>
    </citation>
    <scope>NUCLEOTIDE SEQUENCE [LARGE SCALE GENOMIC DNA]</scope>
    <source>
        <strain evidence="4 5">22II-s11g</strain>
    </source>
</reference>
<dbReference type="OrthoDB" id="9802155at2"/>
<dbReference type="Gene3D" id="3.40.50.2300">
    <property type="match status" value="1"/>
</dbReference>
<dbReference type="AlphaFoldDB" id="A0A0A0EBP3"/>
<dbReference type="GO" id="GO:0005829">
    <property type="term" value="C:cytosol"/>
    <property type="evidence" value="ECO:0007669"/>
    <property type="project" value="TreeGrafter"/>
</dbReference>
<organism evidence="4 5">
    <name type="scientific">Pseudooceanicola atlanticus</name>
    <dbReference type="NCBI Taxonomy" id="1461694"/>
    <lineage>
        <taxon>Bacteria</taxon>
        <taxon>Pseudomonadati</taxon>
        <taxon>Pseudomonadota</taxon>
        <taxon>Alphaproteobacteria</taxon>
        <taxon>Rhodobacterales</taxon>
        <taxon>Paracoccaceae</taxon>
        <taxon>Pseudooceanicola</taxon>
    </lineage>
</organism>
<gene>
    <name evidence="4" type="ORF">ATO9_18125</name>
</gene>
<dbReference type="PANTHER" id="PTHR48111:SF36">
    <property type="entry name" value="TRANSCRIPTIONAL REGULATORY PROTEIN CUTR"/>
    <property type="match status" value="1"/>
</dbReference>
<name>A0A0A0EBP3_9RHOB</name>
<dbReference type="SUPFAM" id="SSF52172">
    <property type="entry name" value="CheY-like"/>
    <property type="match status" value="1"/>
</dbReference>
<dbReference type="eggNOG" id="COG2204">
    <property type="taxonomic scope" value="Bacteria"/>
</dbReference>
<evidence type="ECO:0000259" key="3">
    <source>
        <dbReference type="PROSITE" id="PS50110"/>
    </source>
</evidence>
<dbReference type="GO" id="GO:0032993">
    <property type="term" value="C:protein-DNA complex"/>
    <property type="evidence" value="ECO:0007669"/>
    <property type="project" value="TreeGrafter"/>
</dbReference>
<evidence type="ECO:0000256" key="2">
    <source>
        <dbReference type="PROSITE-ProRule" id="PRU00169"/>
    </source>
</evidence>
<dbReference type="InterPro" id="IPR011006">
    <property type="entry name" value="CheY-like_superfamily"/>
</dbReference>
<dbReference type="InterPro" id="IPR001789">
    <property type="entry name" value="Sig_transdc_resp-reg_receiver"/>
</dbReference>
<proteinExistence type="predicted"/>
<dbReference type="SMART" id="SM00448">
    <property type="entry name" value="REC"/>
    <property type="match status" value="1"/>
</dbReference>
<sequence length="120" mass="12897">MARILIADDDPDYLDAFIGGMTALGHEVEGVLTGVEAVDRVGETSFDVVFLDVVMKGGGAISLLHEIRKTHPDLPIIVISGRTELIDSPVFREGMGFSQARIRKTASLSQMNSLVQSILG</sequence>
<dbReference type="GO" id="GO:0000156">
    <property type="term" value="F:phosphorelay response regulator activity"/>
    <property type="evidence" value="ECO:0007669"/>
    <property type="project" value="TreeGrafter"/>
</dbReference>
<dbReference type="CDD" id="cd00156">
    <property type="entry name" value="REC"/>
    <property type="match status" value="1"/>
</dbReference>
<accession>A0A0A0EBP3</accession>
<dbReference type="GO" id="GO:0006355">
    <property type="term" value="P:regulation of DNA-templated transcription"/>
    <property type="evidence" value="ECO:0007669"/>
    <property type="project" value="TreeGrafter"/>
</dbReference>
<dbReference type="RefSeq" id="WP_043752537.1">
    <property type="nucleotide sequence ID" value="NZ_AQQX01000010.1"/>
</dbReference>
<protein>
    <submittedName>
        <fullName evidence="4">Regulator</fullName>
    </submittedName>
</protein>
<evidence type="ECO:0000256" key="1">
    <source>
        <dbReference type="ARBA" id="ARBA00023125"/>
    </source>
</evidence>